<dbReference type="OrthoDB" id="3415124at2"/>
<evidence type="ECO:0000313" key="4">
    <source>
        <dbReference type="Proteomes" id="UP000321181"/>
    </source>
</evidence>
<proteinExistence type="predicted"/>
<dbReference type="AlphaFoldDB" id="A0A512DED6"/>
<evidence type="ECO:0000259" key="2">
    <source>
        <dbReference type="Pfam" id="PF13625"/>
    </source>
</evidence>
<evidence type="ECO:0000256" key="1">
    <source>
        <dbReference type="SAM" id="MobiDB-lite"/>
    </source>
</evidence>
<name>A0A512DED6_9CELL</name>
<accession>A0A512DED6</accession>
<sequence>MATFSEHLRARSDPELVDLLARRPDLANPSPSTLASLAARATSRVSLERALVGVDASVLQVLESVVALHDVLPAVTAADVARAVGARPDADPTPAPDDDVALTGVDDALAEALGLALLWDTGTDLHPAPGLPEVLGPYPAGLGPVVDRLPDDLGAALAGAPPAARGVLDALAWGPPVGRRPAASAPEAQSAVDWLLGNGLLARADAAHVVLPRQVALVLRDGRTHREPATHCPHPPGTVHPESTVEAESAAAAQELVRLVTALVRLWERTPASVLRSGGLGVRELRRTAAALEVDETLAALVVELAGAAGFVVDDGEDSPAFSPTVDVDDWLEADLPDRWATLAATWFATTRTPWVVGGRDERGELRAALDPELARPWAPRLRGAVLEVLAGRDPGTALSADDVLAVLHWRSPRSVPPPAAVAAILREAGVLGVLGAGALSRAGRALLGPAAPAQPAERPTSGPRTGGAPAAAEDPAGAHVAAARALAAALPTPVDDVLLQGDLTGIVPGRPTPELAALLDEAAQVESRGAAITVRFTPDTVHAALDTGQTADELLARLAAHARGRVPQPLEYLVRDAARRHGRMRVGTAGGYVRSEDPTLLAGLVDDPALADLGLIQLAPTVLAAQAGAAALLDALRARGLAPAAERPDGQVVLARRLVRRVPGRSRRRRGAGGSAGPATAAASAGDADAGRARLRALVPALRRAEAVSRSGVTAVPGGVTPGTEDPVAALATLREAVADGREVWLEVVGPQGTPQRRRVRPVRVDGGRVRAVDSARDAELTVAVHRIASVTPIDPGDPTT</sequence>
<organism evidence="3 4">
    <name type="scientific">Cellulomonas aerilata</name>
    <dbReference type="NCBI Taxonomy" id="515326"/>
    <lineage>
        <taxon>Bacteria</taxon>
        <taxon>Bacillati</taxon>
        <taxon>Actinomycetota</taxon>
        <taxon>Actinomycetes</taxon>
        <taxon>Micrococcales</taxon>
        <taxon>Cellulomonadaceae</taxon>
        <taxon>Cellulomonas</taxon>
    </lineage>
</organism>
<keyword evidence="4" id="KW-1185">Reference proteome</keyword>
<feature type="region of interest" description="Disordered" evidence="1">
    <location>
        <begin position="665"/>
        <end position="688"/>
    </location>
</feature>
<dbReference type="Pfam" id="PF13625">
    <property type="entry name" value="Helicase_C_3"/>
    <property type="match status" value="1"/>
</dbReference>
<reference evidence="3 4" key="1">
    <citation type="submission" date="2019-07" db="EMBL/GenBank/DDBJ databases">
        <title>Whole genome shotgun sequence of Cellulomonas aerilata NBRC 106308.</title>
        <authorList>
            <person name="Hosoyama A."/>
            <person name="Uohara A."/>
            <person name="Ohji S."/>
            <person name="Ichikawa N."/>
        </authorList>
    </citation>
    <scope>NUCLEOTIDE SEQUENCE [LARGE SCALE GENOMIC DNA]</scope>
    <source>
        <strain evidence="3 4">NBRC 106308</strain>
    </source>
</reference>
<protein>
    <recommendedName>
        <fullName evidence="2">Helicase XPB/Ssl2 N-terminal domain-containing protein</fullName>
    </recommendedName>
</protein>
<dbReference type="Proteomes" id="UP000321181">
    <property type="component" value="Unassembled WGS sequence"/>
</dbReference>
<gene>
    <name evidence="3" type="ORF">CAE01nite_25590</name>
</gene>
<feature type="compositionally biased region" description="Low complexity" evidence="1">
    <location>
        <begin position="467"/>
        <end position="477"/>
    </location>
</feature>
<feature type="region of interest" description="Disordered" evidence="1">
    <location>
        <begin position="451"/>
        <end position="477"/>
    </location>
</feature>
<dbReference type="EMBL" id="BJYY01000016">
    <property type="protein sequence ID" value="GEO34834.1"/>
    <property type="molecule type" value="Genomic_DNA"/>
</dbReference>
<evidence type="ECO:0000313" key="3">
    <source>
        <dbReference type="EMBL" id="GEO34834.1"/>
    </source>
</evidence>
<comment type="caution">
    <text evidence="3">The sequence shown here is derived from an EMBL/GenBank/DDBJ whole genome shotgun (WGS) entry which is preliminary data.</text>
</comment>
<dbReference type="InterPro" id="IPR032830">
    <property type="entry name" value="XPB/Ssl2_N"/>
</dbReference>
<feature type="domain" description="Helicase XPB/Ssl2 N-terminal" evidence="2">
    <location>
        <begin position="498"/>
        <end position="619"/>
    </location>
</feature>
<feature type="compositionally biased region" description="Low complexity" evidence="1">
    <location>
        <begin position="678"/>
        <end position="688"/>
    </location>
</feature>
<dbReference type="RefSeq" id="WP_146905153.1">
    <property type="nucleotide sequence ID" value="NZ_BAAARM010000004.1"/>
</dbReference>